<dbReference type="OrthoDB" id="7867235at2"/>
<protein>
    <submittedName>
        <fullName evidence="1">Phage DNA packaging protein, Nu1 subunit of terminase</fullName>
    </submittedName>
</protein>
<dbReference type="AlphaFoldDB" id="A0A1H7TQB1"/>
<proteinExistence type="predicted"/>
<sequence length="169" mass="18357">MSTDTRDNIAELIGEEWADDFTAPDTVTAAELAAWLGLTANRVHALGRDGVLPRTPEKTYPLRASVAAYCDHARQLAKGKAADKALAEEKIRLAREQADKIALQNAAARGELLDSRQVANEWRAIVTDLRAAVLAVPSRVASRLALDRKETAALDAEIRDAMEAIADDR</sequence>
<dbReference type="RefSeq" id="WP_093037934.1">
    <property type="nucleotide sequence ID" value="NZ_FOAG01000009.1"/>
</dbReference>
<evidence type="ECO:0000313" key="1">
    <source>
        <dbReference type="EMBL" id="SEL86941.1"/>
    </source>
</evidence>
<accession>A0A1H7TQB1</accession>
<dbReference type="Proteomes" id="UP000199582">
    <property type="component" value="Unassembled WGS sequence"/>
</dbReference>
<reference evidence="1 2" key="1">
    <citation type="submission" date="2016-10" db="EMBL/GenBank/DDBJ databases">
        <authorList>
            <person name="de Groot N.N."/>
        </authorList>
    </citation>
    <scope>NUCLEOTIDE SEQUENCE [LARGE SCALE GENOMIC DNA]</scope>
    <source>
        <strain evidence="1 2">DSM 100674</strain>
    </source>
</reference>
<organism evidence="1 2">
    <name type="scientific">Roseovarius azorensis</name>
    <dbReference type="NCBI Taxonomy" id="1287727"/>
    <lineage>
        <taxon>Bacteria</taxon>
        <taxon>Pseudomonadati</taxon>
        <taxon>Pseudomonadota</taxon>
        <taxon>Alphaproteobacteria</taxon>
        <taxon>Rhodobacterales</taxon>
        <taxon>Roseobacteraceae</taxon>
        <taxon>Roseovarius</taxon>
    </lineage>
</organism>
<gene>
    <name evidence="1" type="ORF">SAMN05443999_10910</name>
</gene>
<dbReference type="STRING" id="1287727.SAMN05443999_10910"/>
<keyword evidence="2" id="KW-1185">Reference proteome</keyword>
<evidence type="ECO:0000313" key="2">
    <source>
        <dbReference type="Proteomes" id="UP000199582"/>
    </source>
</evidence>
<dbReference type="EMBL" id="FOAG01000009">
    <property type="protein sequence ID" value="SEL86941.1"/>
    <property type="molecule type" value="Genomic_DNA"/>
</dbReference>
<name>A0A1H7TQB1_9RHOB</name>